<dbReference type="RefSeq" id="WP_013164453.1">
    <property type="nucleotide sequence ID" value="NC_014216.1"/>
</dbReference>
<organism evidence="3 4">
    <name type="scientific">Desulfurivibrio alkaliphilus (strain DSM 19089 / UNIQEM U267 / AHT2)</name>
    <dbReference type="NCBI Taxonomy" id="589865"/>
    <lineage>
        <taxon>Bacteria</taxon>
        <taxon>Pseudomonadati</taxon>
        <taxon>Thermodesulfobacteriota</taxon>
        <taxon>Desulfobulbia</taxon>
        <taxon>Desulfobulbales</taxon>
        <taxon>Desulfobulbaceae</taxon>
        <taxon>Desulfurivibrio</taxon>
    </lineage>
</organism>
<dbReference type="SMART" id="SM00278">
    <property type="entry name" value="HhH1"/>
    <property type="match status" value="2"/>
</dbReference>
<keyword evidence="4" id="KW-1185">Reference proteome</keyword>
<evidence type="ECO:0000313" key="4">
    <source>
        <dbReference type="Proteomes" id="UP000001508"/>
    </source>
</evidence>
<dbReference type="InParanoid" id="D6Z6V2"/>
<dbReference type="PANTHER" id="PTHR21180:SF32">
    <property type="entry name" value="ENDONUCLEASE_EXONUCLEASE_PHOSPHATASE FAMILY DOMAIN-CONTAINING PROTEIN 1"/>
    <property type="match status" value="1"/>
</dbReference>
<dbReference type="GO" id="GO:0015627">
    <property type="term" value="C:type II protein secretion system complex"/>
    <property type="evidence" value="ECO:0007669"/>
    <property type="project" value="TreeGrafter"/>
</dbReference>
<feature type="domain" description="Helix-hairpin-helix DNA-binding motif class 1" evidence="2">
    <location>
        <begin position="61"/>
        <end position="80"/>
    </location>
</feature>
<dbReference type="eggNOG" id="COG1555">
    <property type="taxonomic scope" value="Bacteria"/>
</dbReference>
<dbReference type="GO" id="GO:0015628">
    <property type="term" value="P:protein secretion by the type II secretion system"/>
    <property type="evidence" value="ECO:0007669"/>
    <property type="project" value="TreeGrafter"/>
</dbReference>
<dbReference type="KEGG" id="dak:DaAHT2_2274"/>
<dbReference type="HOGENOM" id="CLU_052011_4_0_7"/>
<name>D6Z6V2_DESAT</name>
<evidence type="ECO:0000259" key="2">
    <source>
        <dbReference type="SMART" id="SM00278"/>
    </source>
</evidence>
<reference evidence="4" key="1">
    <citation type="submission" date="2010-02" db="EMBL/GenBank/DDBJ databases">
        <title>Complete sequence of Desulfurivibrio alkaliphilus AHT2.</title>
        <authorList>
            <consortium name="US DOE Joint Genome Institute"/>
            <person name="Pitluck S."/>
            <person name="Chertkov O."/>
            <person name="Detter J.C."/>
            <person name="Han C."/>
            <person name="Tapia R."/>
            <person name="Larimer F."/>
            <person name="Land M."/>
            <person name="Hauser L."/>
            <person name="Kyrpides N."/>
            <person name="Mikhailova N."/>
            <person name="Sorokin D.Y."/>
            <person name="Muyzer G."/>
            <person name="Woyke T."/>
        </authorList>
    </citation>
    <scope>NUCLEOTIDE SEQUENCE [LARGE SCALE GENOMIC DNA]</scope>
    <source>
        <strain evidence="4">DSM 19089 / UNIQEM U267 / AHT2</strain>
    </source>
</reference>
<feature type="domain" description="Helix-hairpin-helix DNA-binding motif class 1" evidence="2">
    <location>
        <begin position="31"/>
        <end position="50"/>
    </location>
</feature>
<dbReference type="GO" id="GO:0006281">
    <property type="term" value="P:DNA repair"/>
    <property type="evidence" value="ECO:0007669"/>
    <property type="project" value="InterPro"/>
</dbReference>
<evidence type="ECO:0000256" key="1">
    <source>
        <dbReference type="SAM" id="SignalP"/>
    </source>
</evidence>
<feature type="chain" id="PRO_5003091651" evidence="1">
    <location>
        <begin position="22"/>
        <end position="85"/>
    </location>
</feature>
<dbReference type="InterPro" id="IPR004509">
    <property type="entry name" value="Competence_ComEA_HhH"/>
</dbReference>
<dbReference type="OrthoDB" id="5296317at2"/>
<dbReference type="GO" id="GO:0003677">
    <property type="term" value="F:DNA binding"/>
    <property type="evidence" value="ECO:0007669"/>
    <property type="project" value="InterPro"/>
</dbReference>
<dbReference type="NCBIfam" id="TIGR00426">
    <property type="entry name" value="competence protein ComEA helix-hairpin-helix repeat region"/>
    <property type="match status" value="1"/>
</dbReference>
<gene>
    <name evidence="3" type="ordered locus">DaAHT2_2274</name>
</gene>
<keyword evidence="1" id="KW-0732">Signal</keyword>
<dbReference type="Pfam" id="PF12836">
    <property type="entry name" value="HHH_3"/>
    <property type="match status" value="1"/>
</dbReference>
<dbReference type="AlphaFoldDB" id="D6Z6V2"/>
<dbReference type="InterPro" id="IPR010994">
    <property type="entry name" value="RuvA_2-like"/>
</dbReference>
<dbReference type="Proteomes" id="UP000001508">
    <property type="component" value="Chromosome"/>
</dbReference>
<accession>D6Z6V2</accession>
<dbReference type="EMBL" id="CP001940">
    <property type="protein sequence ID" value="ADH86939.1"/>
    <property type="molecule type" value="Genomic_DNA"/>
</dbReference>
<dbReference type="InterPro" id="IPR051675">
    <property type="entry name" value="Endo/Exo/Phosphatase_dom_1"/>
</dbReference>
<dbReference type="InterPro" id="IPR003583">
    <property type="entry name" value="Hlx-hairpin-Hlx_DNA-bd_motif"/>
</dbReference>
<dbReference type="PANTHER" id="PTHR21180">
    <property type="entry name" value="ENDONUCLEASE/EXONUCLEASE/PHOSPHATASE FAMILY DOMAIN-CONTAINING PROTEIN 1"/>
    <property type="match status" value="1"/>
</dbReference>
<dbReference type="Gene3D" id="1.10.150.320">
    <property type="entry name" value="Photosystem II 12 kDa extrinsic protein"/>
    <property type="match status" value="1"/>
</dbReference>
<sequence length="85" mass="9239">MLKKIVLTLCLFLFTVGSAFAALNINTADQEQLQSLPGIGPVTAAAIIEYRENNGEFASIEELVQVRGIGSRTLESLRDNITVED</sequence>
<feature type="signal peptide" evidence="1">
    <location>
        <begin position="1"/>
        <end position="21"/>
    </location>
</feature>
<protein>
    <submittedName>
        <fullName evidence="3">Competence protein ComEA helix-hairpin-helix repeat protein</fullName>
    </submittedName>
</protein>
<evidence type="ECO:0000313" key="3">
    <source>
        <dbReference type="EMBL" id="ADH86939.1"/>
    </source>
</evidence>
<proteinExistence type="predicted"/>
<dbReference type="STRING" id="589865.DaAHT2_2274"/>
<dbReference type="SUPFAM" id="SSF47781">
    <property type="entry name" value="RuvA domain 2-like"/>
    <property type="match status" value="1"/>
</dbReference>